<keyword evidence="11" id="KW-1185">Reference proteome</keyword>
<dbReference type="InterPro" id="IPR011006">
    <property type="entry name" value="CheY-like_superfamily"/>
</dbReference>
<dbReference type="SUPFAM" id="SSF55874">
    <property type="entry name" value="ATPase domain of HSP90 chaperone/DNA topoisomerase II/histidine kinase"/>
    <property type="match status" value="1"/>
</dbReference>
<feature type="domain" description="Response regulatory" evidence="9">
    <location>
        <begin position="520"/>
        <end position="637"/>
    </location>
</feature>
<dbReference type="PROSITE" id="PS50110">
    <property type="entry name" value="RESPONSE_REGULATORY"/>
    <property type="match status" value="1"/>
</dbReference>
<dbReference type="Proteomes" id="UP001214201">
    <property type="component" value="Chromosome"/>
</dbReference>
<keyword evidence="7" id="KW-1133">Transmembrane helix</keyword>
<comment type="catalytic activity">
    <reaction evidence="1">
        <text>ATP + protein L-histidine = ADP + protein N-phospho-L-histidine.</text>
        <dbReference type="EC" id="2.7.13.3"/>
    </reaction>
</comment>
<evidence type="ECO:0000313" key="11">
    <source>
        <dbReference type="Proteomes" id="UP001214201"/>
    </source>
</evidence>
<dbReference type="Pfam" id="PF00512">
    <property type="entry name" value="HisKA"/>
    <property type="match status" value="1"/>
</dbReference>
<name>A0ABY7YEI7_9XANT</name>
<dbReference type="PANTHER" id="PTHR43047:SF72">
    <property type="entry name" value="OSMOSENSING HISTIDINE PROTEIN KINASE SLN1"/>
    <property type="match status" value="1"/>
</dbReference>
<organism evidence="10 11">
    <name type="scientific">Xanthomonas cucurbitae</name>
    <dbReference type="NCBI Taxonomy" id="56453"/>
    <lineage>
        <taxon>Bacteria</taxon>
        <taxon>Pseudomonadati</taxon>
        <taxon>Pseudomonadota</taxon>
        <taxon>Gammaproteobacteria</taxon>
        <taxon>Lysobacterales</taxon>
        <taxon>Lysobacteraceae</taxon>
        <taxon>Xanthomonas</taxon>
    </lineage>
</organism>
<sequence>MNALAVRWNDWPITRKSLAVVTLPLLLLAVALMAIYSVERQNIAAENDVRQTLEVLSDLYEAHALLAETAAGVRGYRLVRRDEFLTPYRDAEPRLQGVADRLSQRITDPAQAQRFARIKPLFAEKMQGWRRLLAPDLSREEEIRQLWDGKYKLDILRAELRELRNYETAQLQVRSAKAQGLRQRNLIITLSAAMLGGLGAVFAVAWFASALSGRLRTLAANADRLGEGLPLAAQPRAGDELGQVGQRLAQASELLAARAAEAQLARREAETANHAKTEFLSRSSHELRTPLNAILGYAQVLEMDLPEPGPRRHLQHILAAGRHLLGLITELLDIARIEADKLDLSPEPIAVRDALHEAQGLIAPDADRYGVSLQPPLIDGPWTVRADVQRLRQVLLNLLSNAVKFNRTGGRVQVTATLDGDQVRITVADQGAGLTPAQIERLFTPFERLGAERSAVEGTGLGLALSKRLIEAMGGRIGVDSSRDGARFWIALPQGEPQRDEAPRTLLPPSTSGSGSGVCRLLSIEDNPSNQALIRTLTERRPQWQLLEAASLAQARDLLQHGLPDLILLDLHLSDGNGEELLRELQAQPATAQVPVVVISADATSATLARVGNQGVHAYLTKPLDVAEFFTVLDRLLA</sequence>
<evidence type="ECO:0000313" key="10">
    <source>
        <dbReference type="EMBL" id="WDM72300.1"/>
    </source>
</evidence>
<dbReference type="EC" id="2.7.13.3" evidence="2"/>
<dbReference type="Gene3D" id="3.40.50.2300">
    <property type="match status" value="1"/>
</dbReference>
<dbReference type="Gene3D" id="1.10.287.130">
    <property type="match status" value="1"/>
</dbReference>
<feature type="domain" description="Histidine kinase" evidence="8">
    <location>
        <begin position="282"/>
        <end position="496"/>
    </location>
</feature>
<dbReference type="Pfam" id="PF00072">
    <property type="entry name" value="Response_reg"/>
    <property type="match status" value="1"/>
</dbReference>
<dbReference type="EMBL" id="CP082214">
    <property type="protein sequence ID" value="WDM72300.1"/>
    <property type="molecule type" value="Genomic_DNA"/>
</dbReference>
<feature type="modified residue" description="4-aspartylphosphate" evidence="6">
    <location>
        <position position="570"/>
    </location>
</feature>
<evidence type="ECO:0000256" key="2">
    <source>
        <dbReference type="ARBA" id="ARBA00012438"/>
    </source>
</evidence>
<dbReference type="SMART" id="SM00387">
    <property type="entry name" value="HATPase_c"/>
    <property type="match status" value="1"/>
</dbReference>
<dbReference type="Pfam" id="PF02518">
    <property type="entry name" value="HATPase_c"/>
    <property type="match status" value="1"/>
</dbReference>
<evidence type="ECO:0000259" key="9">
    <source>
        <dbReference type="PROSITE" id="PS50110"/>
    </source>
</evidence>
<dbReference type="SMART" id="SM00388">
    <property type="entry name" value="HisKA"/>
    <property type="match status" value="1"/>
</dbReference>
<evidence type="ECO:0000256" key="6">
    <source>
        <dbReference type="PROSITE-ProRule" id="PRU00169"/>
    </source>
</evidence>
<dbReference type="PRINTS" id="PR00344">
    <property type="entry name" value="BCTRLSENSOR"/>
</dbReference>
<keyword evidence="4" id="KW-0808">Transferase</keyword>
<dbReference type="SUPFAM" id="SSF52172">
    <property type="entry name" value="CheY-like"/>
    <property type="match status" value="1"/>
</dbReference>
<dbReference type="InterPro" id="IPR001789">
    <property type="entry name" value="Sig_transdc_resp-reg_receiver"/>
</dbReference>
<dbReference type="InterPro" id="IPR036097">
    <property type="entry name" value="HisK_dim/P_sf"/>
</dbReference>
<dbReference type="InterPro" id="IPR003661">
    <property type="entry name" value="HisK_dim/P_dom"/>
</dbReference>
<dbReference type="InterPro" id="IPR007891">
    <property type="entry name" value="CHASE3"/>
</dbReference>
<dbReference type="InterPro" id="IPR005467">
    <property type="entry name" value="His_kinase_dom"/>
</dbReference>
<keyword evidence="7" id="KW-0472">Membrane</keyword>
<protein>
    <recommendedName>
        <fullName evidence="2">histidine kinase</fullName>
        <ecNumber evidence="2">2.7.13.3</ecNumber>
    </recommendedName>
</protein>
<dbReference type="InterPro" id="IPR004358">
    <property type="entry name" value="Sig_transdc_His_kin-like_C"/>
</dbReference>
<keyword evidence="3 6" id="KW-0597">Phosphoprotein</keyword>
<dbReference type="CDD" id="cd00082">
    <property type="entry name" value="HisKA"/>
    <property type="match status" value="1"/>
</dbReference>
<keyword evidence="7" id="KW-0812">Transmembrane</keyword>
<evidence type="ECO:0000256" key="4">
    <source>
        <dbReference type="ARBA" id="ARBA00022679"/>
    </source>
</evidence>
<dbReference type="InterPro" id="IPR036890">
    <property type="entry name" value="HATPase_C_sf"/>
</dbReference>
<feature type="transmembrane region" description="Helical" evidence="7">
    <location>
        <begin position="18"/>
        <end position="38"/>
    </location>
</feature>
<dbReference type="SMART" id="SM00448">
    <property type="entry name" value="REC"/>
    <property type="match status" value="1"/>
</dbReference>
<gene>
    <name evidence="10" type="ORF">K6978_03665</name>
</gene>
<dbReference type="Gene3D" id="3.30.565.10">
    <property type="entry name" value="Histidine kinase-like ATPase, C-terminal domain"/>
    <property type="match status" value="1"/>
</dbReference>
<dbReference type="SUPFAM" id="SSF47384">
    <property type="entry name" value="Homodimeric domain of signal transducing histidine kinase"/>
    <property type="match status" value="1"/>
</dbReference>
<evidence type="ECO:0000259" key="8">
    <source>
        <dbReference type="PROSITE" id="PS50109"/>
    </source>
</evidence>
<proteinExistence type="predicted"/>
<dbReference type="Pfam" id="PF05227">
    <property type="entry name" value="CHASE3"/>
    <property type="match status" value="1"/>
</dbReference>
<dbReference type="RefSeq" id="WP_274396891.1">
    <property type="nucleotide sequence ID" value="NZ_CP082213.1"/>
</dbReference>
<accession>A0ABY7YEI7</accession>
<evidence type="ECO:0000256" key="5">
    <source>
        <dbReference type="ARBA" id="ARBA00022777"/>
    </source>
</evidence>
<evidence type="ECO:0000256" key="1">
    <source>
        <dbReference type="ARBA" id="ARBA00000085"/>
    </source>
</evidence>
<dbReference type="CDD" id="cd00156">
    <property type="entry name" value="REC"/>
    <property type="match status" value="1"/>
</dbReference>
<dbReference type="PANTHER" id="PTHR43047">
    <property type="entry name" value="TWO-COMPONENT HISTIDINE PROTEIN KINASE"/>
    <property type="match status" value="1"/>
</dbReference>
<feature type="transmembrane region" description="Helical" evidence="7">
    <location>
        <begin position="186"/>
        <end position="208"/>
    </location>
</feature>
<keyword evidence="5" id="KW-0418">Kinase</keyword>
<dbReference type="InterPro" id="IPR003594">
    <property type="entry name" value="HATPase_dom"/>
</dbReference>
<reference evidence="10 11" key="1">
    <citation type="submission" date="2021-08" db="EMBL/GenBank/DDBJ databases">
        <title>Genome sequences of Xanthomonas cucurbitae isolates from 5 Midwestern US states.</title>
        <authorList>
            <person name="Hind S.R."/>
        </authorList>
    </citation>
    <scope>NUCLEOTIDE SEQUENCE [LARGE SCALE GENOMIC DNA]</scope>
    <source>
        <strain evidence="10 11">OH_261</strain>
    </source>
</reference>
<dbReference type="PROSITE" id="PS50109">
    <property type="entry name" value="HIS_KIN"/>
    <property type="match status" value="1"/>
</dbReference>
<evidence type="ECO:0000256" key="3">
    <source>
        <dbReference type="ARBA" id="ARBA00022553"/>
    </source>
</evidence>
<evidence type="ECO:0000256" key="7">
    <source>
        <dbReference type="SAM" id="Phobius"/>
    </source>
</evidence>